<name>A0A5F0D2S7_9MICO</name>
<dbReference type="GO" id="GO:0045254">
    <property type="term" value="C:pyruvate dehydrogenase complex"/>
    <property type="evidence" value="ECO:0007669"/>
    <property type="project" value="InterPro"/>
</dbReference>
<keyword evidence="9" id="KW-1185">Reference proteome</keyword>
<dbReference type="GO" id="GO:0006086">
    <property type="term" value="P:pyruvate decarboxylation to acetyl-CoA"/>
    <property type="evidence" value="ECO:0007669"/>
    <property type="project" value="InterPro"/>
</dbReference>
<evidence type="ECO:0000259" key="6">
    <source>
        <dbReference type="PROSITE" id="PS50968"/>
    </source>
</evidence>
<dbReference type="Proteomes" id="UP000297654">
    <property type="component" value="Unassembled WGS sequence"/>
</dbReference>
<dbReference type="Gene3D" id="4.10.320.10">
    <property type="entry name" value="E3-binding domain"/>
    <property type="match status" value="1"/>
</dbReference>
<dbReference type="PROSITE" id="PS50968">
    <property type="entry name" value="BIOTINYL_LIPOYL"/>
    <property type="match status" value="1"/>
</dbReference>
<dbReference type="InterPro" id="IPR004167">
    <property type="entry name" value="PSBD"/>
</dbReference>
<dbReference type="OrthoDB" id="9805770at2"/>
<dbReference type="SUPFAM" id="SSF47005">
    <property type="entry name" value="Peripheral subunit-binding domain of 2-oxo acid dehydrogenase complex"/>
    <property type="match status" value="1"/>
</dbReference>
<dbReference type="PROSITE" id="PS00189">
    <property type="entry name" value="LIPOYL"/>
    <property type="match status" value="1"/>
</dbReference>
<gene>
    <name evidence="8" type="ORF">E3O10_11490</name>
</gene>
<dbReference type="InterPro" id="IPR045257">
    <property type="entry name" value="E2/Pdx1"/>
</dbReference>
<comment type="cofactor">
    <cofactor evidence="1 4">
        <name>(R)-lipoate</name>
        <dbReference type="ChEBI" id="CHEBI:83088"/>
    </cofactor>
</comment>
<comment type="caution">
    <text evidence="8">The sequence shown here is derived from an EMBL/GenBank/DDBJ whole genome shotgun (WGS) entry which is preliminary data.</text>
</comment>
<feature type="region of interest" description="Disordered" evidence="5">
    <location>
        <begin position="114"/>
        <end position="155"/>
    </location>
</feature>
<protein>
    <recommendedName>
        <fullName evidence="4">Dihydrolipoamide acetyltransferase component of pyruvate dehydrogenase complex</fullName>
        <ecNumber evidence="4">2.3.1.-</ecNumber>
    </recommendedName>
</protein>
<evidence type="ECO:0000313" key="8">
    <source>
        <dbReference type="EMBL" id="TFB88737.1"/>
    </source>
</evidence>
<dbReference type="InterPro" id="IPR003016">
    <property type="entry name" value="2-oxoA_DH_lipoyl-BS"/>
</dbReference>
<dbReference type="InterPro" id="IPR011053">
    <property type="entry name" value="Single_hybrid_motif"/>
</dbReference>
<reference evidence="8 9" key="1">
    <citation type="submission" date="2019-03" db="EMBL/GenBank/DDBJ databases">
        <title>Genomics of glacier-inhabiting Cryobacterium strains.</title>
        <authorList>
            <person name="Liu Q."/>
            <person name="Xin Y.-H."/>
        </authorList>
    </citation>
    <scope>NUCLEOTIDE SEQUENCE [LARGE SCALE GENOMIC DNA]</scope>
    <source>
        <strain evidence="8 9">Hh15</strain>
    </source>
</reference>
<dbReference type="Pfam" id="PF00198">
    <property type="entry name" value="2-oxoacid_dh"/>
    <property type="match status" value="1"/>
</dbReference>
<feature type="domain" description="Peripheral subunit-binding (PSBD)" evidence="7">
    <location>
        <begin position="155"/>
        <end position="192"/>
    </location>
</feature>
<dbReference type="CDD" id="cd06849">
    <property type="entry name" value="lipoyl_domain"/>
    <property type="match status" value="1"/>
</dbReference>
<dbReference type="EMBL" id="SOFF01000031">
    <property type="protein sequence ID" value="TFB88737.1"/>
    <property type="molecule type" value="Genomic_DNA"/>
</dbReference>
<evidence type="ECO:0000256" key="3">
    <source>
        <dbReference type="ARBA" id="ARBA00022823"/>
    </source>
</evidence>
<dbReference type="Gene3D" id="2.40.50.100">
    <property type="match status" value="1"/>
</dbReference>
<keyword evidence="4" id="KW-0012">Acyltransferase</keyword>
<evidence type="ECO:0000256" key="1">
    <source>
        <dbReference type="ARBA" id="ARBA00001938"/>
    </source>
</evidence>
<dbReference type="Pfam" id="PF02817">
    <property type="entry name" value="E3_binding"/>
    <property type="match status" value="1"/>
</dbReference>
<dbReference type="InterPro" id="IPR023213">
    <property type="entry name" value="CAT-like_dom_sf"/>
</dbReference>
<keyword evidence="3 4" id="KW-0450">Lipoyl</keyword>
<dbReference type="Pfam" id="PF00364">
    <property type="entry name" value="Biotin_lipoyl"/>
    <property type="match status" value="1"/>
</dbReference>
<dbReference type="PANTHER" id="PTHR23151:SF90">
    <property type="entry name" value="DIHYDROLIPOYLLYSINE-RESIDUE ACETYLTRANSFERASE COMPONENT OF PYRUVATE DEHYDROGENASE COMPLEX, MITOCHONDRIAL-RELATED"/>
    <property type="match status" value="1"/>
</dbReference>
<evidence type="ECO:0000259" key="7">
    <source>
        <dbReference type="PROSITE" id="PS51826"/>
    </source>
</evidence>
<dbReference type="SUPFAM" id="SSF51230">
    <property type="entry name" value="Single hybrid motif"/>
    <property type="match status" value="1"/>
</dbReference>
<dbReference type="InterPro" id="IPR001078">
    <property type="entry name" value="2-oxoacid_DH_actylTfrase"/>
</dbReference>
<dbReference type="SUPFAM" id="SSF52777">
    <property type="entry name" value="CoA-dependent acyltransferases"/>
    <property type="match status" value="1"/>
</dbReference>
<dbReference type="InterPro" id="IPR036625">
    <property type="entry name" value="E3-bd_dom_sf"/>
</dbReference>
<sequence>MPRLSDTMEEGELSRWMKQVGDEIHKGDVLAEIETDKATMDLEAFDNGILEQHLVAAGALVPIGEPVARIGDGSNIVTGDAAPAAPAVAAPAVVVAPPADAPAPVVAAAAAAAAPATPTPTGELRTSPAPTGELRTSPAPTGELRTSPAPTGELRTSPLARKIGREHGIDLHTLTGTGPQGRITRTDVDSAIAKQQTAPAKAAAPAPVVATSAAASGANESVDVPVSRIRAVTARRLTESQAVPHFFLTSVVNVERLVAFRADVNESLAALGTKVSLNDLFVRASAVALRAHPEVNASWGDGVIRRHQHVNVGVAVATDDGLLVPVVADADQKPLGAIAVETRALAGLARSGGLSLGQMTGGTFTISNLGMFGIDSFTAVLNPPEAGILAIGAATDVPAVRDGILVTVPTVKITLTVDHRVLDGAVAAAFLRDLVALLEEPLRIVL</sequence>
<evidence type="ECO:0000313" key="9">
    <source>
        <dbReference type="Proteomes" id="UP000297654"/>
    </source>
</evidence>
<keyword evidence="4" id="KW-0808">Transferase</keyword>
<dbReference type="PANTHER" id="PTHR23151">
    <property type="entry name" value="DIHYDROLIPOAMIDE ACETYL/SUCCINYL-TRANSFERASE-RELATED"/>
    <property type="match status" value="1"/>
</dbReference>
<feature type="domain" description="Lipoyl-binding" evidence="6">
    <location>
        <begin position="1"/>
        <end position="71"/>
    </location>
</feature>
<accession>A0A5F0D2S7</accession>
<organism evidence="8 9">
    <name type="scientific">Cryobacterium luteum</name>
    <dbReference type="NCBI Taxonomy" id="1424661"/>
    <lineage>
        <taxon>Bacteria</taxon>
        <taxon>Bacillati</taxon>
        <taxon>Actinomycetota</taxon>
        <taxon>Actinomycetes</taxon>
        <taxon>Micrococcales</taxon>
        <taxon>Microbacteriaceae</taxon>
        <taxon>Cryobacterium</taxon>
    </lineage>
</organism>
<dbReference type="Gene3D" id="3.30.559.10">
    <property type="entry name" value="Chloramphenicol acetyltransferase-like domain"/>
    <property type="match status" value="1"/>
</dbReference>
<evidence type="ECO:0000256" key="5">
    <source>
        <dbReference type="SAM" id="MobiDB-lite"/>
    </source>
</evidence>
<evidence type="ECO:0000256" key="4">
    <source>
        <dbReference type="RuleBase" id="RU003423"/>
    </source>
</evidence>
<dbReference type="InterPro" id="IPR000089">
    <property type="entry name" value="Biotin_lipoyl"/>
</dbReference>
<comment type="similarity">
    <text evidence="2 4">Belongs to the 2-oxoacid dehydrogenase family.</text>
</comment>
<dbReference type="EC" id="2.3.1.-" evidence="4"/>
<dbReference type="GO" id="GO:0016746">
    <property type="term" value="F:acyltransferase activity"/>
    <property type="evidence" value="ECO:0007669"/>
    <property type="project" value="UniProtKB-KW"/>
</dbReference>
<dbReference type="AlphaFoldDB" id="A0A5F0D2S7"/>
<dbReference type="PROSITE" id="PS51826">
    <property type="entry name" value="PSBD"/>
    <property type="match status" value="1"/>
</dbReference>
<evidence type="ECO:0000256" key="2">
    <source>
        <dbReference type="ARBA" id="ARBA00007317"/>
    </source>
</evidence>
<proteinExistence type="inferred from homology"/>